<name>A0A430B3U3_9ENTE</name>
<evidence type="ECO:0008006" key="4">
    <source>
        <dbReference type="Google" id="ProtNLM"/>
    </source>
</evidence>
<dbReference type="GO" id="GO:0005886">
    <property type="term" value="C:plasma membrane"/>
    <property type="evidence" value="ECO:0007669"/>
    <property type="project" value="UniProtKB-SubCell"/>
</dbReference>
<feature type="transmembrane region" description="Helical" evidence="1">
    <location>
        <begin position="241"/>
        <end position="262"/>
    </location>
</feature>
<dbReference type="OrthoDB" id="9800309at2"/>
<dbReference type="AlphaFoldDB" id="A0A430B3U3"/>
<reference evidence="2 3" key="1">
    <citation type="submission" date="2017-05" db="EMBL/GenBank/DDBJ databases">
        <title>Vagococcus spp. assemblies.</title>
        <authorList>
            <person name="Gulvik C.A."/>
        </authorList>
    </citation>
    <scope>NUCLEOTIDE SEQUENCE [LARGE SCALE GENOMIC DNA]</scope>
    <source>
        <strain evidence="2 3">SS1714</strain>
    </source>
</reference>
<dbReference type="GeneID" id="95579666"/>
<dbReference type="GO" id="GO:0140359">
    <property type="term" value="F:ABC-type transporter activity"/>
    <property type="evidence" value="ECO:0007669"/>
    <property type="project" value="InterPro"/>
</dbReference>
<dbReference type="Proteomes" id="UP000288028">
    <property type="component" value="Unassembled WGS sequence"/>
</dbReference>
<keyword evidence="1" id="KW-0812">Transmembrane</keyword>
<dbReference type="PANTHER" id="PTHR37305">
    <property type="entry name" value="INTEGRAL MEMBRANE PROTEIN-RELATED"/>
    <property type="match status" value="1"/>
</dbReference>
<comment type="caution">
    <text evidence="2">The sequence shown here is derived from an EMBL/GenBank/DDBJ whole genome shotgun (WGS) entry which is preliminary data.</text>
</comment>
<dbReference type="PANTHER" id="PTHR37305:SF1">
    <property type="entry name" value="MEMBRANE PROTEIN"/>
    <property type="match status" value="1"/>
</dbReference>
<accession>A0A430B3U3</accession>
<keyword evidence="3" id="KW-1185">Reference proteome</keyword>
<proteinExistence type="predicted"/>
<dbReference type="Pfam" id="PF12679">
    <property type="entry name" value="ABC2_membrane_2"/>
    <property type="match status" value="1"/>
</dbReference>
<feature type="transmembrane region" description="Helical" evidence="1">
    <location>
        <begin position="74"/>
        <end position="93"/>
    </location>
</feature>
<feature type="transmembrane region" description="Helical" evidence="1">
    <location>
        <begin position="192"/>
        <end position="210"/>
    </location>
</feature>
<protein>
    <recommendedName>
        <fullName evidence="4">ABC transporter permease</fullName>
    </recommendedName>
</protein>
<feature type="transmembrane region" description="Helical" evidence="1">
    <location>
        <begin position="125"/>
        <end position="147"/>
    </location>
</feature>
<sequence>MTVFKIEWQNNRKSLLIWTIALAVIIVVFMSIFPSMSSSGMKEMMTTKLDTLPQNMLKAFHLNSGPSLVEPTGFFAYIFQYIFIAASIFSIMLGNKMLVKEETDGTIEFLYAQPVSRKKIILEKIAATLSMLFVFWLVTYSVSIATTLFFNDGLLKNKEIITSLSKIFITEFVVLVFFLSLGFLLSSFLKQVNQGISMGLVFIFYLFGIVGDLEEKFSYLTDISPIAKANPAAILEKRMDYPLIGILIGISLLLFIFSIIIYQRKDLEI</sequence>
<keyword evidence="1" id="KW-0472">Membrane</keyword>
<evidence type="ECO:0000313" key="2">
    <source>
        <dbReference type="EMBL" id="RSU15005.1"/>
    </source>
</evidence>
<feature type="transmembrane region" description="Helical" evidence="1">
    <location>
        <begin position="15"/>
        <end position="36"/>
    </location>
</feature>
<dbReference type="RefSeq" id="WP_126793791.1">
    <property type="nucleotide sequence ID" value="NZ_CP060720.1"/>
</dbReference>
<evidence type="ECO:0000256" key="1">
    <source>
        <dbReference type="SAM" id="Phobius"/>
    </source>
</evidence>
<evidence type="ECO:0000313" key="3">
    <source>
        <dbReference type="Proteomes" id="UP000288028"/>
    </source>
</evidence>
<dbReference type="EMBL" id="NGKB01000006">
    <property type="protein sequence ID" value="RSU15005.1"/>
    <property type="molecule type" value="Genomic_DNA"/>
</dbReference>
<gene>
    <name evidence="2" type="ORF">CBF28_08015</name>
</gene>
<keyword evidence="1" id="KW-1133">Transmembrane helix</keyword>
<feature type="transmembrane region" description="Helical" evidence="1">
    <location>
        <begin position="167"/>
        <end position="185"/>
    </location>
</feature>
<organism evidence="2 3">
    <name type="scientific">Vagococcus carniphilus</name>
    <dbReference type="NCBI Taxonomy" id="218144"/>
    <lineage>
        <taxon>Bacteria</taxon>
        <taxon>Bacillati</taxon>
        <taxon>Bacillota</taxon>
        <taxon>Bacilli</taxon>
        <taxon>Lactobacillales</taxon>
        <taxon>Enterococcaceae</taxon>
        <taxon>Vagococcus</taxon>
    </lineage>
</organism>